<evidence type="ECO:0000313" key="2">
    <source>
        <dbReference type="Proteomes" id="UP000198811"/>
    </source>
</evidence>
<comment type="caution">
    <text evidence="1">The sequence shown here is derived from an EMBL/GenBank/DDBJ whole genome shotgun (WGS) entry which is preliminary data.</text>
</comment>
<dbReference type="InterPro" id="IPR011330">
    <property type="entry name" value="Glyco_hydro/deAcase_b/a-brl"/>
</dbReference>
<proteinExistence type="predicted"/>
<dbReference type="SUPFAM" id="SSF88713">
    <property type="entry name" value="Glycoside hydrolase/deacetylase"/>
    <property type="match status" value="1"/>
</dbReference>
<dbReference type="Proteomes" id="UP000198811">
    <property type="component" value="Unassembled WGS sequence"/>
</dbReference>
<keyword evidence="2" id="KW-1185">Reference proteome</keyword>
<protein>
    <recommendedName>
        <fullName evidence="3">Polysaccharide deacetylase</fullName>
    </recommendedName>
</protein>
<accession>A0ABY0QPY9</accession>
<name>A0ABY0QPY9_CLOCO</name>
<dbReference type="RefSeq" id="WP_089868219.1">
    <property type="nucleotide sequence ID" value="NZ_FNGL01000043.1"/>
</dbReference>
<dbReference type="EMBL" id="FNGL01000043">
    <property type="protein sequence ID" value="SDL46347.1"/>
    <property type="molecule type" value="Genomic_DNA"/>
</dbReference>
<gene>
    <name evidence="1" type="ORF">SAMN05216497_1435</name>
</gene>
<evidence type="ECO:0000313" key="1">
    <source>
        <dbReference type="EMBL" id="SDL46347.1"/>
    </source>
</evidence>
<sequence length="255" mass="30877">MNVILERIYVDFIISQRFDEYREVLEYAIDKKYHLTSMIDYYNNYYNKADNKKNIVLRHDIDDDLKGTKKFFEIEKELKVKSSYYFRLNTLDTEIANEVVDYGSEIGYHYEELATYCKKNKIKNKDSINNENITNIYEMFRNNIKSKFKNYDIKTISSHGDFYNREIGVPNHHIFNYFKYDDLGISIETYDKNLLNSFNSYISDDRYRPFWKNNVSIYDSINNNDKRILLLTHPGNWNCNKSENFKNNIRRLLRK</sequence>
<evidence type="ECO:0008006" key="3">
    <source>
        <dbReference type="Google" id="ProtNLM"/>
    </source>
</evidence>
<organism evidence="1 2">
    <name type="scientific">Clostridium cochlearium</name>
    <dbReference type="NCBI Taxonomy" id="1494"/>
    <lineage>
        <taxon>Bacteria</taxon>
        <taxon>Bacillati</taxon>
        <taxon>Bacillota</taxon>
        <taxon>Clostridia</taxon>
        <taxon>Eubacteriales</taxon>
        <taxon>Clostridiaceae</taxon>
        <taxon>Clostridium</taxon>
    </lineage>
</organism>
<reference evidence="1 2" key="1">
    <citation type="submission" date="2016-10" db="EMBL/GenBank/DDBJ databases">
        <authorList>
            <person name="Varghese N."/>
            <person name="Submissions S."/>
        </authorList>
    </citation>
    <scope>NUCLEOTIDE SEQUENCE [LARGE SCALE GENOMIC DNA]</scope>
    <source>
        <strain evidence="1 2">NLAE-zl-C224</strain>
    </source>
</reference>